<evidence type="ECO:0000313" key="6">
    <source>
        <dbReference type="Proteomes" id="UP000181941"/>
    </source>
</evidence>
<dbReference type="SUPFAM" id="SSF50104">
    <property type="entry name" value="Translation proteins SH3-like domain"/>
    <property type="match status" value="1"/>
</dbReference>
<dbReference type="STRING" id="1805238.AUJ23_03800"/>
<dbReference type="AlphaFoldDB" id="A0A1J4U396"/>
<comment type="similarity">
    <text evidence="1 4">Belongs to the bacterial ribosomal protein bL19 family.</text>
</comment>
<dbReference type="InterPro" id="IPR001857">
    <property type="entry name" value="Ribosomal_bL19"/>
</dbReference>
<dbReference type="EMBL" id="MNVC01000045">
    <property type="protein sequence ID" value="OIO18400.1"/>
    <property type="molecule type" value="Genomic_DNA"/>
</dbReference>
<evidence type="ECO:0000256" key="1">
    <source>
        <dbReference type="ARBA" id="ARBA00005781"/>
    </source>
</evidence>
<dbReference type="InterPro" id="IPR008991">
    <property type="entry name" value="Translation_prot_SH3-like_sf"/>
</dbReference>
<gene>
    <name evidence="5" type="ORF">AUJ23_03800</name>
</gene>
<dbReference type="PANTHER" id="PTHR15680">
    <property type="entry name" value="RIBOSOMAL PROTEIN L19"/>
    <property type="match status" value="1"/>
</dbReference>
<sequence>MSKEIKDIRDEIKSGMIVRVHQKIKETNAKGEEKERIQIYEGMVIAVKHGKESGATMTVRKVSDGIGVEKIYPVFSPVIDKIELVRQMKVTQSRPYFLRTYKKKLKEVKQENGKEVKKEKIVAKKEETKVEAK</sequence>
<evidence type="ECO:0000256" key="4">
    <source>
        <dbReference type="RuleBase" id="RU000559"/>
    </source>
</evidence>
<organism evidence="5 6">
    <name type="scientific">Candidatus Magasanikbacteria bacterium CG1_02_32_51</name>
    <dbReference type="NCBI Taxonomy" id="1805238"/>
    <lineage>
        <taxon>Bacteria</taxon>
        <taxon>Candidatus Magasanikiibacteriota</taxon>
    </lineage>
</organism>
<dbReference type="Gene3D" id="2.30.30.790">
    <property type="match status" value="1"/>
</dbReference>
<dbReference type="PANTHER" id="PTHR15680:SF9">
    <property type="entry name" value="LARGE RIBOSOMAL SUBUNIT PROTEIN BL19M"/>
    <property type="match status" value="1"/>
</dbReference>
<reference evidence="5 6" key="1">
    <citation type="journal article" date="2016" name="Environ. Microbiol.">
        <title>Genomic resolution of a cold subsurface aquifer community provides metabolic insights for novel microbes adapted to high CO concentrations.</title>
        <authorList>
            <person name="Probst A.J."/>
            <person name="Castelle C.J."/>
            <person name="Singh A."/>
            <person name="Brown C.T."/>
            <person name="Anantharaman K."/>
            <person name="Sharon I."/>
            <person name="Hug L.A."/>
            <person name="Burstein D."/>
            <person name="Emerson J.B."/>
            <person name="Thomas B.C."/>
            <person name="Banfield J.F."/>
        </authorList>
    </citation>
    <scope>NUCLEOTIDE SEQUENCE [LARGE SCALE GENOMIC DNA]</scope>
    <source>
        <strain evidence="5">CG1_02_32_51</strain>
    </source>
</reference>
<dbReference type="GO" id="GO:0003735">
    <property type="term" value="F:structural constituent of ribosome"/>
    <property type="evidence" value="ECO:0007669"/>
    <property type="project" value="InterPro"/>
</dbReference>
<keyword evidence="2" id="KW-0689">Ribosomal protein</keyword>
<dbReference type="Proteomes" id="UP000181941">
    <property type="component" value="Unassembled WGS sequence"/>
</dbReference>
<keyword evidence="3 4" id="KW-0687">Ribonucleoprotein</keyword>
<proteinExistence type="inferred from homology"/>
<comment type="function">
    <text evidence="4">This protein is located at the 30S-50S ribosomal subunit interface and may play a role in the structure and function of the aminoacyl-tRNA binding site.</text>
</comment>
<dbReference type="PRINTS" id="PR00061">
    <property type="entry name" value="RIBOSOMALL19"/>
</dbReference>
<name>A0A1J4U396_9BACT</name>
<dbReference type="GO" id="GO:0022625">
    <property type="term" value="C:cytosolic large ribosomal subunit"/>
    <property type="evidence" value="ECO:0007669"/>
    <property type="project" value="TreeGrafter"/>
</dbReference>
<dbReference type="GO" id="GO:0006412">
    <property type="term" value="P:translation"/>
    <property type="evidence" value="ECO:0007669"/>
    <property type="project" value="InterPro"/>
</dbReference>
<comment type="caution">
    <text evidence="5">The sequence shown here is derived from an EMBL/GenBank/DDBJ whole genome shotgun (WGS) entry which is preliminary data.</text>
</comment>
<accession>A0A1J4U396</accession>
<evidence type="ECO:0000313" key="5">
    <source>
        <dbReference type="EMBL" id="OIO18400.1"/>
    </source>
</evidence>
<evidence type="ECO:0000256" key="3">
    <source>
        <dbReference type="ARBA" id="ARBA00023274"/>
    </source>
</evidence>
<protein>
    <recommendedName>
        <fullName evidence="4">50S ribosomal protein L19</fullName>
    </recommendedName>
</protein>
<dbReference type="InterPro" id="IPR038657">
    <property type="entry name" value="Ribosomal_bL19_sf"/>
</dbReference>
<dbReference type="Pfam" id="PF01245">
    <property type="entry name" value="Ribosomal_L19"/>
    <property type="match status" value="1"/>
</dbReference>
<evidence type="ECO:0000256" key="2">
    <source>
        <dbReference type="ARBA" id="ARBA00022980"/>
    </source>
</evidence>